<protein>
    <submittedName>
        <fullName evidence="1">Uncharacterized protein</fullName>
    </submittedName>
</protein>
<evidence type="ECO:0000313" key="1">
    <source>
        <dbReference type="EMBL" id="GAT56527.1"/>
    </source>
</evidence>
<reference evidence="1" key="1">
    <citation type="submission" date="2014-09" db="EMBL/GenBank/DDBJ databases">
        <title>Genome sequence of the luminous mushroom Mycena chlorophos for searching fungal bioluminescence genes.</title>
        <authorList>
            <person name="Tanaka Y."/>
            <person name="Kasuga D."/>
            <person name="Oba Y."/>
            <person name="Hase S."/>
            <person name="Sato K."/>
            <person name="Oba Y."/>
            <person name="Sakakibara Y."/>
        </authorList>
    </citation>
    <scope>NUCLEOTIDE SEQUENCE</scope>
</reference>
<name>A0ABQ0M122_MYCCL</name>
<gene>
    <name evidence="1" type="ORF">MCHLO_13172</name>
</gene>
<proteinExistence type="predicted"/>
<sequence>MEMLSAWVTNSLRSEPEGAVGPGPQRICLTLGFRSHLLVSNLVFRRARTSSPALDFHSPLLYIAPLHRCRILSLRPPPNLLQHVVPPLRKLRNRIQRTVQPTIHRLSTSQPNLLNPCPSFHLLHVASASPSIPAPAP</sequence>
<dbReference type="Proteomes" id="UP000815677">
    <property type="component" value="Unassembled WGS sequence"/>
</dbReference>
<keyword evidence="2" id="KW-1185">Reference proteome</keyword>
<evidence type="ECO:0000313" key="2">
    <source>
        <dbReference type="Proteomes" id="UP000815677"/>
    </source>
</evidence>
<dbReference type="EMBL" id="DF849311">
    <property type="protein sequence ID" value="GAT56527.1"/>
    <property type="molecule type" value="Genomic_DNA"/>
</dbReference>
<accession>A0ABQ0M122</accession>
<organism evidence="1 2">
    <name type="scientific">Mycena chlorophos</name>
    <name type="common">Agaric fungus</name>
    <name type="synonym">Agaricus chlorophos</name>
    <dbReference type="NCBI Taxonomy" id="658473"/>
    <lineage>
        <taxon>Eukaryota</taxon>
        <taxon>Fungi</taxon>
        <taxon>Dikarya</taxon>
        <taxon>Basidiomycota</taxon>
        <taxon>Agaricomycotina</taxon>
        <taxon>Agaricomycetes</taxon>
        <taxon>Agaricomycetidae</taxon>
        <taxon>Agaricales</taxon>
        <taxon>Marasmiineae</taxon>
        <taxon>Mycenaceae</taxon>
        <taxon>Mycena</taxon>
    </lineage>
</organism>